<dbReference type="Proteomes" id="UP001295684">
    <property type="component" value="Unassembled WGS sequence"/>
</dbReference>
<evidence type="ECO:0000313" key="2">
    <source>
        <dbReference type="Proteomes" id="UP001295684"/>
    </source>
</evidence>
<sequence length="173" mass="19633">MLISCSHARLSMFELGRTSKDVEEYTKIVRSGLQSFMEEFYSPEDHSLTAECLGEEFQALMVKIVDGIKNSDNLLTLIITQGNNIMQVGRMTRDSCQVSEFMSDLESKCHRGKCKIIKIVERLEEHKMSLFSYGMEIYQILNSEYATLEEQVADAGIIGKDLSKITRIALAMD</sequence>
<reference evidence="1" key="1">
    <citation type="submission" date="2023-07" db="EMBL/GenBank/DDBJ databases">
        <authorList>
            <consortium name="AG Swart"/>
            <person name="Singh M."/>
            <person name="Singh A."/>
            <person name="Seah K."/>
            <person name="Emmerich C."/>
        </authorList>
    </citation>
    <scope>NUCLEOTIDE SEQUENCE</scope>
    <source>
        <strain evidence="1">DP1</strain>
    </source>
</reference>
<name>A0AAD2D6T5_EUPCR</name>
<keyword evidence="2" id="KW-1185">Reference proteome</keyword>
<organism evidence="1 2">
    <name type="scientific">Euplotes crassus</name>
    <dbReference type="NCBI Taxonomy" id="5936"/>
    <lineage>
        <taxon>Eukaryota</taxon>
        <taxon>Sar</taxon>
        <taxon>Alveolata</taxon>
        <taxon>Ciliophora</taxon>
        <taxon>Intramacronucleata</taxon>
        <taxon>Spirotrichea</taxon>
        <taxon>Hypotrichia</taxon>
        <taxon>Euplotida</taxon>
        <taxon>Euplotidae</taxon>
        <taxon>Moneuplotes</taxon>
    </lineage>
</organism>
<protein>
    <submittedName>
        <fullName evidence="1">Uncharacterized protein</fullName>
    </submittedName>
</protein>
<gene>
    <name evidence="1" type="ORF">ECRASSUSDP1_LOCUS23386</name>
</gene>
<proteinExistence type="predicted"/>
<accession>A0AAD2D6T5</accession>
<evidence type="ECO:0000313" key="1">
    <source>
        <dbReference type="EMBL" id="CAI2381920.1"/>
    </source>
</evidence>
<dbReference type="EMBL" id="CAMPGE010024052">
    <property type="protein sequence ID" value="CAI2381920.1"/>
    <property type="molecule type" value="Genomic_DNA"/>
</dbReference>
<comment type="caution">
    <text evidence="1">The sequence shown here is derived from an EMBL/GenBank/DDBJ whole genome shotgun (WGS) entry which is preliminary data.</text>
</comment>
<dbReference type="AlphaFoldDB" id="A0AAD2D6T5"/>